<dbReference type="OrthoDB" id="9805896at2"/>
<dbReference type="SUPFAM" id="SSF51445">
    <property type="entry name" value="(Trans)glycosidases"/>
    <property type="match status" value="1"/>
</dbReference>
<keyword evidence="2" id="KW-1133">Transmembrane helix</keyword>
<evidence type="ECO:0000256" key="2">
    <source>
        <dbReference type="SAM" id="Phobius"/>
    </source>
</evidence>
<protein>
    <recommendedName>
        <fullName evidence="5">Asl1-like glycosyl hydrolase catalytic domain-containing protein</fullName>
    </recommendedName>
</protein>
<dbReference type="RefSeq" id="WP_129888591.1">
    <property type="nucleotide sequence ID" value="NZ_CP035758.1"/>
</dbReference>
<gene>
    <name evidence="3" type="ORF">EPA93_16670</name>
</gene>
<dbReference type="EMBL" id="CP035758">
    <property type="protein sequence ID" value="QBD77535.1"/>
    <property type="molecule type" value="Genomic_DNA"/>
</dbReference>
<keyword evidence="2" id="KW-0472">Membrane</keyword>
<accession>A0A4P6JQD6</accession>
<dbReference type="Proteomes" id="UP000290365">
    <property type="component" value="Chromosome"/>
</dbReference>
<evidence type="ECO:0000313" key="3">
    <source>
        <dbReference type="EMBL" id="QBD77535.1"/>
    </source>
</evidence>
<name>A0A4P6JQD6_KTERU</name>
<keyword evidence="4" id="KW-1185">Reference proteome</keyword>
<dbReference type="AlphaFoldDB" id="A0A4P6JQD6"/>
<feature type="region of interest" description="Disordered" evidence="1">
    <location>
        <begin position="45"/>
        <end position="72"/>
    </location>
</feature>
<keyword evidence="2" id="KW-0812">Transmembrane</keyword>
<evidence type="ECO:0000256" key="1">
    <source>
        <dbReference type="SAM" id="MobiDB-lite"/>
    </source>
</evidence>
<organism evidence="3 4">
    <name type="scientific">Ktedonosporobacter rubrisoli</name>
    <dbReference type="NCBI Taxonomy" id="2509675"/>
    <lineage>
        <taxon>Bacteria</taxon>
        <taxon>Bacillati</taxon>
        <taxon>Chloroflexota</taxon>
        <taxon>Ktedonobacteria</taxon>
        <taxon>Ktedonobacterales</taxon>
        <taxon>Ktedonosporobacteraceae</taxon>
        <taxon>Ktedonosporobacter</taxon>
    </lineage>
</organism>
<feature type="transmembrane region" description="Helical" evidence="2">
    <location>
        <begin position="20"/>
        <end position="39"/>
    </location>
</feature>
<dbReference type="KEGG" id="kbs:EPA93_16670"/>
<evidence type="ECO:0000313" key="4">
    <source>
        <dbReference type="Proteomes" id="UP000290365"/>
    </source>
</evidence>
<dbReference type="Gene3D" id="2.60.120.260">
    <property type="entry name" value="Galactose-binding domain-like"/>
    <property type="match status" value="1"/>
</dbReference>
<reference evidence="3 4" key="1">
    <citation type="submission" date="2019-01" db="EMBL/GenBank/DDBJ databases">
        <title>Ktedonosporobacter rubrisoli SCAWS-G2.</title>
        <authorList>
            <person name="Huang Y."/>
            <person name="Yan B."/>
        </authorList>
    </citation>
    <scope>NUCLEOTIDE SEQUENCE [LARGE SCALE GENOMIC DNA]</scope>
    <source>
        <strain evidence="3 4">SCAWS-G2</strain>
    </source>
</reference>
<dbReference type="Gene3D" id="3.20.20.80">
    <property type="entry name" value="Glycosidases"/>
    <property type="match status" value="1"/>
</dbReference>
<proteinExistence type="predicted"/>
<dbReference type="InterPro" id="IPR017853">
    <property type="entry name" value="GH"/>
</dbReference>
<sequence>MDKESWQQPRIRSRFPRWSLKTGTYLIVLLLTVMSWGVWEVKAADDPHSDHPVSQVSTEEGEHRKTNSIPPPLSMPSQISPLIFGTDLELTSATDPFLKDPNISYLINQMHMRLVRMPTRIGTNTEPQIPIETEMEAARQIRSMSAIPLVNLRGPADPDVLKDDLLMIKGLNQIFGESPVYYELGNESDLGGFDKIAYTNKWNEVIVQLRAQALNGKFIGPVNFQYNDDYLRYFLQHANPLPDAVSWHEYTCDTSGIYTKPPDPPSTCLEKLDRWNIHFNDARIAMHDILGEGEEVPIIISEYNYDPHIPAFNEDAQFIIDWTSKAIETLAKNNIFAAVQHSVMSLTPLINNGQLTIQATVLKSKYEELLQEGGGFSFEDGQTAGWKSDSDKTTLQVSTAVAWDGIHALQVTLADQDVQSSIEVSGSAIATLNGRSNVLAHVYAPAGSSLMIAQLFVEDEATGSLCFGQPIVLKAETWNLLRFGFPFMPVTSGKVRTLGIRFFKQASPSTIYVDGISWT</sequence>
<evidence type="ECO:0008006" key="5">
    <source>
        <dbReference type="Google" id="ProtNLM"/>
    </source>
</evidence>